<dbReference type="SMART" id="SM00320">
    <property type="entry name" value="WD40"/>
    <property type="match status" value="3"/>
</dbReference>
<dbReference type="GO" id="GO:0005774">
    <property type="term" value="C:vacuolar membrane"/>
    <property type="evidence" value="ECO:0007669"/>
    <property type="project" value="TreeGrafter"/>
</dbReference>
<dbReference type="OMA" id="WEMADIQ"/>
<dbReference type="Pfam" id="PF00400">
    <property type="entry name" value="WD40"/>
    <property type="match status" value="2"/>
</dbReference>
<dbReference type="PROSITE" id="PS00678">
    <property type="entry name" value="WD_REPEATS_1"/>
    <property type="match status" value="2"/>
</dbReference>
<evidence type="ECO:0000313" key="5">
    <source>
        <dbReference type="Proteomes" id="UP000008837"/>
    </source>
</evidence>
<dbReference type="InterPro" id="IPR049567">
    <property type="entry name" value="WDR59-like"/>
</dbReference>
<accession>A8PR68</accession>
<evidence type="ECO:0000256" key="2">
    <source>
        <dbReference type="ARBA" id="ARBA00022737"/>
    </source>
</evidence>
<evidence type="ECO:0000313" key="4">
    <source>
        <dbReference type="EMBL" id="EDP45628.1"/>
    </source>
</evidence>
<dbReference type="InterPro" id="IPR019775">
    <property type="entry name" value="WD40_repeat_CS"/>
</dbReference>
<feature type="repeat" description="WD" evidence="3">
    <location>
        <begin position="274"/>
        <end position="302"/>
    </location>
</feature>
<evidence type="ECO:0000256" key="3">
    <source>
        <dbReference type="PROSITE-ProRule" id="PRU00221"/>
    </source>
</evidence>
<dbReference type="Gene3D" id="2.130.10.10">
    <property type="entry name" value="YVTN repeat-like/Quinoprotein amine dehydrogenase"/>
    <property type="match status" value="1"/>
</dbReference>
<gene>
    <name evidence="4" type="ORF">MGL_0617</name>
</gene>
<dbReference type="STRING" id="425265.A8PR68"/>
<dbReference type="PANTHER" id="PTHR46170:SF1">
    <property type="entry name" value="GATOR COMPLEX PROTEIN WDR59"/>
    <property type="match status" value="1"/>
</dbReference>
<protein>
    <submittedName>
        <fullName evidence="4">Uncharacterized protein</fullName>
    </submittedName>
</protein>
<comment type="caution">
    <text evidence="4">The sequence shown here is derived from an EMBL/GenBank/DDBJ whole genome shotgun (WGS) entry which is preliminary data.</text>
</comment>
<reference evidence="4 5" key="1">
    <citation type="journal article" date="2007" name="Proc. Natl. Acad. Sci. U.S.A.">
        <title>Dandruff-associated Malassezia genomes reveal convergent and divergent virulence traits shared with plant and human fungal pathogens.</title>
        <authorList>
            <person name="Xu J."/>
            <person name="Saunders C.W."/>
            <person name="Hu P."/>
            <person name="Grant R.A."/>
            <person name="Boekhout T."/>
            <person name="Kuramae E.E."/>
            <person name="Kronstad J.W."/>
            <person name="Deangelis Y.M."/>
            <person name="Reeder N.L."/>
            <person name="Johnstone K.R."/>
            <person name="Leland M."/>
            <person name="Fieno A.M."/>
            <person name="Begley W.M."/>
            <person name="Sun Y."/>
            <person name="Lacey M.P."/>
            <person name="Chaudhary T."/>
            <person name="Keough T."/>
            <person name="Chu L."/>
            <person name="Sears R."/>
            <person name="Yuan B."/>
            <person name="Dawson T.L.Jr."/>
        </authorList>
    </citation>
    <scope>NUCLEOTIDE SEQUENCE [LARGE SCALE GENOMIC DNA]</scope>
    <source>
        <strain evidence="5">ATCC MYA-4612 / CBS 7966</strain>
    </source>
</reference>
<dbReference type="RefSeq" id="XP_001732842.1">
    <property type="nucleotide sequence ID" value="XM_001732790.1"/>
</dbReference>
<dbReference type="GeneID" id="5857148"/>
<dbReference type="EMBL" id="AAYY01000001">
    <property type="protein sequence ID" value="EDP45628.1"/>
    <property type="molecule type" value="Genomic_DNA"/>
</dbReference>
<dbReference type="GO" id="GO:0034198">
    <property type="term" value="P:cellular response to amino acid starvation"/>
    <property type="evidence" value="ECO:0007669"/>
    <property type="project" value="TreeGrafter"/>
</dbReference>
<dbReference type="InterPro" id="IPR001680">
    <property type="entry name" value="WD40_rpt"/>
</dbReference>
<dbReference type="GO" id="GO:0035859">
    <property type="term" value="C:Seh1-associated complex"/>
    <property type="evidence" value="ECO:0007669"/>
    <property type="project" value="TreeGrafter"/>
</dbReference>
<dbReference type="AlphaFoldDB" id="A8PR68"/>
<keyword evidence="1 3" id="KW-0853">WD repeat</keyword>
<dbReference type="InterPro" id="IPR036322">
    <property type="entry name" value="WD40_repeat_dom_sf"/>
</dbReference>
<dbReference type="GO" id="GO:0035591">
    <property type="term" value="F:signaling adaptor activity"/>
    <property type="evidence" value="ECO:0007669"/>
    <property type="project" value="TreeGrafter"/>
</dbReference>
<proteinExistence type="predicted"/>
<organism evidence="4 5">
    <name type="scientific">Malassezia globosa (strain ATCC MYA-4612 / CBS 7966)</name>
    <name type="common">Dandruff-associated fungus</name>
    <dbReference type="NCBI Taxonomy" id="425265"/>
    <lineage>
        <taxon>Eukaryota</taxon>
        <taxon>Fungi</taxon>
        <taxon>Dikarya</taxon>
        <taxon>Basidiomycota</taxon>
        <taxon>Ustilaginomycotina</taxon>
        <taxon>Malasseziomycetes</taxon>
        <taxon>Malasseziales</taxon>
        <taxon>Malasseziaceae</taxon>
        <taxon>Malassezia</taxon>
    </lineage>
</organism>
<sequence>MNMSAIVDVHQPMGSMSLSPSHQEVVLGSNMGLFVLQLEHLYTPPRFFAHSTPWEMADIQWNPHMARSAWVASTSNQKLVIWNLDRPSGRFGCVQAVPTLPPSIRSKMQMDVARSCKTHSSPSSAGRGSFMYGSHKLPVDSASRILPHASDGRNQNGIPSSIEHLLNAHTRAITDINWSPFHPEVLASCSVDTWTWIWDLRMANSGSGRPAQGYSSWNASMTQVKWNRGIEHRIAASCDDKVLIWDDRFGALPLVTLETRQSKIYGLDWSLPGNERNNRLMTCSLDGTIKFWDLDSPSSRRVAAHYARIDQPESTIETLQPVWRARHLPFGHGAISVAQRGDTAATLWAYGSQEPVCRFEGHMDLVKEFVIRSRSGSNANLDDRTFQLVTGVRTKHSVFGLSVLMLCEHWGTSKVRRCITYSQSLQLLLIRLDRRRRRDRRHQQHSQELYQCRQQDPCRRLHAPRHRGHRLTGGQVRAVVDTQTWVRGRLH</sequence>
<evidence type="ECO:0000256" key="1">
    <source>
        <dbReference type="ARBA" id="ARBA00022574"/>
    </source>
</evidence>
<dbReference type="Proteomes" id="UP000008837">
    <property type="component" value="Unassembled WGS sequence"/>
</dbReference>
<dbReference type="VEuPathDB" id="FungiDB:MGL_0617"/>
<dbReference type="OrthoDB" id="311712at2759"/>
<dbReference type="InterPro" id="IPR015943">
    <property type="entry name" value="WD40/YVTN_repeat-like_dom_sf"/>
</dbReference>
<keyword evidence="2" id="KW-0677">Repeat</keyword>
<keyword evidence="5" id="KW-1185">Reference proteome</keyword>
<dbReference type="PROSITE" id="PS50082">
    <property type="entry name" value="WD_REPEATS_2"/>
    <property type="match status" value="2"/>
</dbReference>
<dbReference type="SUPFAM" id="SSF50978">
    <property type="entry name" value="WD40 repeat-like"/>
    <property type="match status" value="1"/>
</dbReference>
<dbReference type="PANTHER" id="PTHR46170">
    <property type="entry name" value="GATOR COMPLEX PROTEIN WDR59"/>
    <property type="match status" value="1"/>
</dbReference>
<feature type="repeat" description="WD" evidence="3">
    <location>
        <begin position="166"/>
        <end position="201"/>
    </location>
</feature>
<name>A8PR68_MALGO</name>
<dbReference type="InParanoid" id="A8PR68"/>
<dbReference type="KEGG" id="mgl:MGL_0617"/>
<dbReference type="GO" id="GO:1904263">
    <property type="term" value="P:positive regulation of TORC1 signaling"/>
    <property type="evidence" value="ECO:0007669"/>
    <property type="project" value="TreeGrafter"/>
</dbReference>